<dbReference type="Gene3D" id="1.25.40.20">
    <property type="entry name" value="Ankyrin repeat-containing domain"/>
    <property type="match status" value="1"/>
</dbReference>
<evidence type="ECO:0000313" key="3">
    <source>
        <dbReference type="EMBL" id="AYV76088.1"/>
    </source>
</evidence>
<proteinExistence type="predicted"/>
<protein>
    <submittedName>
        <fullName evidence="3">Uncharacterized protein</fullName>
    </submittedName>
</protein>
<gene>
    <name evidence="3" type="ORF">Terrestrivirus4_136</name>
</gene>
<dbReference type="PANTHER" id="PTHR24198:SF165">
    <property type="entry name" value="ANKYRIN REPEAT-CONTAINING PROTEIN-RELATED"/>
    <property type="match status" value="1"/>
</dbReference>
<dbReference type="SMART" id="SM00248">
    <property type="entry name" value="ANK"/>
    <property type="match status" value="4"/>
</dbReference>
<reference evidence="3" key="1">
    <citation type="submission" date="2018-10" db="EMBL/GenBank/DDBJ databases">
        <title>Hidden diversity of soil giant viruses.</title>
        <authorList>
            <person name="Schulz F."/>
            <person name="Alteio L."/>
            <person name="Goudeau D."/>
            <person name="Ryan E.M."/>
            <person name="Malmstrom R.R."/>
            <person name="Blanchard J."/>
            <person name="Woyke T."/>
        </authorList>
    </citation>
    <scope>NUCLEOTIDE SEQUENCE</scope>
    <source>
        <strain evidence="3">TEV1</strain>
    </source>
</reference>
<evidence type="ECO:0000256" key="1">
    <source>
        <dbReference type="ARBA" id="ARBA00022737"/>
    </source>
</evidence>
<keyword evidence="2" id="KW-0040">ANK repeat</keyword>
<dbReference type="Pfam" id="PF12796">
    <property type="entry name" value="Ank_2"/>
    <property type="match status" value="1"/>
</dbReference>
<keyword evidence="1" id="KW-0677">Repeat</keyword>
<dbReference type="PANTHER" id="PTHR24198">
    <property type="entry name" value="ANKYRIN REPEAT AND PROTEIN KINASE DOMAIN-CONTAINING PROTEIN"/>
    <property type="match status" value="1"/>
</dbReference>
<organism evidence="3">
    <name type="scientific">Terrestrivirus sp</name>
    <dbReference type="NCBI Taxonomy" id="2487775"/>
    <lineage>
        <taxon>Viruses</taxon>
        <taxon>Varidnaviria</taxon>
        <taxon>Bamfordvirae</taxon>
        <taxon>Nucleocytoviricota</taxon>
        <taxon>Megaviricetes</taxon>
        <taxon>Imitervirales</taxon>
        <taxon>Mimiviridae</taxon>
        <taxon>Klosneuvirinae</taxon>
    </lineage>
</organism>
<dbReference type="SUPFAM" id="SSF48403">
    <property type="entry name" value="Ankyrin repeat"/>
    <property type="match status" value="1"/>
</dbReference>
<name>A0A3G4ZMM6_9VIRU</name>
<dbReference type="InterPro" id="IPR036770">
    <property type="entry name" value="Ankyrin_rpt-contain_sf"/>
</dbReference>
<dbReference type="EMBL" id="MK071982">
    <property type="protein sequence ID" value="AYV76088.1"/>
    <property type="molecule type" value="Genomic_DNA"/>
</dbReference>
<evidence type="ECO:0000256" key="2">
    <source>
        <dbReference type="ARBA" id="ARBA00023043"/>
    </source>
</evidence>
<accession>A0A3G4ZMM6</accession>
<dbReference type="InterPro" id="IPR002110">
    <property type="entry name" value="Ankyrin_rpt"/>
</dbReference>
<sequence length="437" mass="51141">MLELPSITSPIDTDLVKSLDEKQIVILKDILINNGIHPSVVDSKLKRFLSIIKNKLYIHQSITSSNINRELLISPSKQQSFDEQFISQDNNQRLISLNGFSDVDDNSNNSNNSNNFDGFNNEQIESIRKIFTILNIFPNKLVKLHEKTKQVLVKEQTVYRKVKKQKTQKQIDDEIKSKKKSKKQVPEIEEYDIVPEIVKIYRDVKVLECEADDNGMNEFMIAVRNNDLNKMKFLLPFIDINKTNNKGESALFIASIHNKFDAMMFIMTRENTNINSCNIYGNTILNNACEMANIDMVKFLLSFDHNNIIDINKKNYFGETAFQYACQKGLNDIAFMLVDRRDLDVNACDNDLYSGEIYKYKYLRIIVWYNRIDILNYVINVRKDLILPKEHELTYFRGGYEMFHPEEKKKAKFQDKWYEKNECTDLLVRIIKSKSIL</sequence>